<dbReference type="Proteomes" id="UP000460194">
    <property type="component" value="Unassembled WGS sequence"/>
</dbReference>
<dbReference type="AlphaFoldDB" id="A0A6B1IIC7"/>
<keyword evidence="2" id="KW-0472">Membrane</keyword>
<feature type="transmembrane region" description="Helical" evidence="2">
    <location>
        <begin position="496"/>
        <end position="513"/>
    </location>
</feature>
<evidence type="ECO:0000313" key="3">
    <source>
        <dbReference type="EMBL" id="MYL16840.1"/>
    </source>
</evidence>
<organism evidence="4 5">
    <name type="scientific">Halorubrum distributum</name>
    <dbReference type="NCBI Taxonomy" id="29283"/>
    <lineage>
        <taxon>Archaea</taxon>
        <taxon>Methanobacteriati</taxon>
        <taxon>Methanobacteriota</taxon>
        <taxon>Stenosarchaea group</taxon>
        <taxon>Halobacteria</taxon>
        <taxon>Halobacteriales</taxon>
        <taxon>Haloferacaceae</taxon>
        <taxon>Halorubrum</taxon>
        <taxon>Halorubrum distributum group</taxon>
    </lineage>
</organism>
<keyword evidence="2" id="KW-0812">Transmembrane</keyword>
<dbReference type="RefSeq" id="WP_159357729.1">
    <property type="nucleotide sequence ID" value="NZ_WMEO01000013.1"/>
</dbReference>
<name>A0A6B1IIC7_9EURY</name>
<dbReference type="EMBL" id="WMEO01000013">
    <property type="protein sequence ID" value="MYL16840.1"/>
    <property type="molecule type" value="Genomic_DNA"/>
</dbReference>
<dbReference type="EMBL" id="WMFC01000001">
    <property type="protein sequence ID" value="MYL66194.1"/>
    <property type="molecule type" value="Genomic_DNA"/>
</dbReference>
<evidence type="ECO:0000256" key="2">
    <source>
        <dbReference type="SAM" id="Phobius"/>
    </source>
</evidence>
<dbReference type="Proteomes" id="UP000452321">
    <property type="component" value="Unassembled WGS sequence"/>
</dbReference>
<evidence type="ECO:0000256" key="1">
    <source>
        <dbReference type="SAM" id="MobiDB-lite"/>
    </source>
</evidence>
<gene>
    <name evidence="4" type="ORF">GLW30_00415</name>
    <name evidence="3" type="ORF">GLW36_09335</name>
</gene>
<dbReference type="Gene3D" id="2.60.40.10">
    <property type="entry name" value="Immunoglobulins"/>
    <property type="match status" value="1"/>
</dbReference>
<feature type="region of interest" description="Disordered" evidence="1">
    <location>
        <begin position="448"/>
        <end position="493"/>
    </location>
</feature>
<feature type="compositionally biased region" description="Low complexity" evidence="1">
    <location>
        <begin position="471"/>
        <end position="483"/>
    </location>
</feature>
<evidence type="ECO:0000313" key="4">
    <source>
        <dbReference type="EMBL" id="MYL66194.1"/>
    </source>
</evidence>
<evidence type="ECO:0000313" key="6">
    <source>
        <dbReference type="Proteomes" id="UP000460194"/>
    </source>
</evidence>
<protein>
    <submittedName>
        <fullName evidence="4">DUF1102 domain-containing protein</fullName>
    </submittedName>
</protein>
<feature type="region of interest" description="Disordered" evidence="1">
    <location>
        <begin position="167"/>
        <end position="207"/>
    </location>
</feature>
<proteinExistence type="predicted"/>
<evidence type="ECO:0000313" key="5">
    <source>
        <dbReference type="Proteomes" id="UP000452321"/>
    </source>
</evidence>
<dbReference type="InterPro" id="IPR013783">
    <property type="entry name" value="Ig-like_fold"/>
</dbReference>
<comment type="caution">
    <text evidence="4">The sequence shown here is derived from an EMBL/GenBank/DDBJ whole genome shotgun (WGS) entry which is preliminary data.</text>
</comment>
<reference evidence="5 6" key="1">
    <citation type="submission" date="2019-11" db="EMBL/GenBank/DDBJ databases">
        <title>Genome sequences of 17 halophilic strains isolated from different environments.</title>
        <authorList>
            <person name="Furrow R.E."/>
        </authorList>
    </citation>
    <scope>NUCLEOTIDE SEQUENCE [LARGE SCALE GENOMIC DNA]</scope>
    <source>
        <strain evidence="4 5">22502_06_Cabo</strain>
        <strain evidence="3 6">22517_05_Cabo</strain>
    </source>
</reference>
<keyword evidence="2" id="KW-1133">Transmembrane helix</keyword>
<sequence>MSTVRRTLLLAVLVAAAGGLAFATGAAVVDGPADTFAEERLAVQPVDGPNGAYAYLDDDDEIVVDVSGSNPKLPSDFDGVNPGTLASADGVFTITYTADEYARVWIEHPEENVTFVADGESIEGEANNVTLAPDETVAIGLEVDARGAVAGTQLGGDDFDIRAQVAAPESVDSASTADEGDGDGGDGPVTTVRRPAPASRAFEGRGLSPGGVVTFDAGAMDIVSGVVTLDRVRIDAADGGDVDFETVGRPEPFASAGPLNDSRGAAPVGYFEFDHSFADDEVSRVRFSVSVDRDYLNETGGDPDDLSLYRRAASEPDGWERLETERVDPAVRRLLDLPEDRVHVTASTDEFSVFAVATERPRIRATDASLDREAVDPGASTVVRATVANEGGSDGASDVTLTAAGEPVATQRVELGPDETASLAFEATFDEPGTYDIAVGGVSAGTLAVGDPAGDGDEDDTASVEGGTDDGGTAAPDGDASDPPTEEPSGIGPSNLVGLAVFLAIVLASVALVRRMPRS</sequence>
<accession>A0A6B1IIC7</accession>